<keyword evidence="11" id="KW-0131">Cell cycle</keyword>
<feature type="repeat" description="HEAT" evidence="14">
    <location>
        <begin position="440"/>
        <end position="478"/>
    </location>
</feature>
<reference evidence="17" key="2">
    <citation type="submission" date="2014-03" db="EMBL/GenBank/DDBJ databases">
        <authorList>
            <person name="Genoscope - CEA"/>
        </authorList>
    </citation>
    <scope>NUCLEOTIDE SEQUENCE</scope>
</reference>
<proteinExistence type="inferred from homology"/>
<dbReference type="GO" id="GO:0000922">
    <property type="term" value="C:spindle pole"/>
    <property type="evidence" value="ECO:0007669"/>
    <property type="project" value="UniProtKB-SubCell"/>
</dbReference>
<keyword evidence="10" id="KW-0206">Cytoskeleton</keyword>
<accession>A0A060XV13</accession>
<feature type="region of interest" description="Disordered" evidence="15">
    <location>
        <begin position="1977"/>
        <end position="2036"/>
    </location>
</feature>
<feature type="compositionally biased region" description="Basic and acidic residues" evidence="15">
    <location>
        <begin position="2022"/>
        <end position="2036"/>
    </location>
</feature>
<evidence type="ECO:0000256" key="1">
    <source>
        <dbReference type="ARBA" id="ARBA00004300"/>
    </source>
</evidence>
<dbReference type="GO" id="GO:0046785">
    <property type="term" value="P:microtubule polymerization"/>
    <property type="evidence" value="ECO:0007669"/>
    <property type="project" value="InterPro"/>
</dbReference>
<evidence type="ECO:0000256" key="5">
    <source>
        <dbReference type="ARBA" id="ARBA00022490"/>
    </source>
</evidence>
<organism evidence="17 18">
    <name type="scientific">Oncorhynchus mykiss</name>
    <name type="common">Rainbow trout</name>
    <name type="synonym">Salmo gairdneri</name>
    <dbReference type="NCBI Taxonomy" id="8022"/>
    <lineage>
        <taxon>Eukaryota</taxon>
        <taxon>Metazoa</taxon>
        <taxon>Chordata</taxon>
        <taxon>Craniata</taxon>
        <taxon>Vertebrata</taxon>
        <taxon>Euteleostomi</taxon>
        <taxon>Actinopterygii</taxon>
        <taxon>Neopterygii</taxon>
        <taxon>Teleostei</taxon>
        <taxon>Protacanthopterygii</taxon>
        <taxon>Salmoniformes</taxon>
        <taxon>Salmonidae</taxon>
        <taxon>Salmoninae</taxon>
        <taxon>Oncorhynchus</taxon>
    </lineage>
</organism>
<evidence type="ECO:0000256" key="8">
    <source>
        <dbReference type="ARBA" id="ARBA00022776"/>
    </source>
</evidence>
<name>A0A060XV13_ONCMY</name>
<dbReference type="PROSITE" id="PS50077">
    <property type="entry name" value="HEAT_REPEAT"/>
    <property type="match status" value="1"/>
</dbReference>
<evidence type="ECO:0000256" key="12">
    <source>
        <dbReference type="ARBA" id="ARBA00023328"/>
    </source>
</evidence>
<dbReference type="FunFam" id="1.25.10.10:FF:000052">
    <property type="entry name" value="Cytoskeleton associated protein 5"/>
    <property type="match status" value="1"/>
</dbReference>
<dbReference type="GO" id="GO:0061863">
    <property type="term" value="F:microtubule plus end polymerase"/>
    <property type="evidence" value="ECO:0007669"/>
    <property type="project" value="InterPro"/>
</dbReference>
<feature type="domain" description="TOG" evidence="16">
    <location>
        <begin position="269"/>
        <end position="503"/>
    </location>
</feature>
<dbReference type="InterPro" id="IPR016024">
    <property type="entry name" value="ARM-type_fold"/>
</dbReference>
<feature type="region of interest" description="Disordered" evidence="15">
    <location>
        <begin position="801"/>
        <end position="840"/>
    </location>
</feature>
<dbReference type="EMBL" id="FR905688">
    <property type="protein sequence ID" value="CDQ80979.1"/>
    <property type="molecule type" value="Genomic_DNA"/>
</dbReference>
<feature type="compositionally biased region" description="Acidic residues" evidence="15">
    <location>
        <begin position="251"/>
        <end position="261"/>
    </location>
</feature>
<evidence type="ECO:0000256" key="9">
    <source>
        <dbReference type="ARBA" id="ARBA00022838"/>
    </source>
</evidence>
<dbReference type="FunFam" id="1.25.10.10:FF:000050">
    <property type="entry name" value="Cytoskeleton-associated protein 5 isoform X1"/>
    <property type="match status" value="1"/>
</dbReference>
<dbReference type="GO" id="GO:0051010">
    <property type="term" value="F:microtubule plus-end binding"/>
    <property type="evidence" value="ECO:0007669"/>
    <property type="project" value="InterPro"/>
</dbReference>
<dbReference type="FunFam" id="1.25.10.10:FF:000019">
    <property type="entry name" value="Cytoskeleton-associated protein 5"/>
    <property type="match status" value="1"/>
</dbReference>
<dbReference type="InterPro" id="IPR034085">
    <property type="entry name" value="TOG"/>
</dbReference>
<feature type="compositionally biased region" description="Basic and acidic residues" evidence="15">
    <location>
        <begin position="1441"/>
        <end position="1452"/>
    </location>
</feature>
<evidence type="ECO:0000256" key="7">
    <source>
        <dbReference type="ARBA" id="ARBA00022737"/>
    </source>
</evidence>
<evidence type="ECO:0000256" key="15">
    <source>
        <dbReference type="SAM" id="MobiDB-lite"/>
    </source>
</evidence>
<feature type="region of interest" description="Disordered" evidence="15">
    <location>
        <begin position="1814"/>
        <end position="1833"/>
    </location>
</feature>
<evidence type="ECO:0000256" key="3">
    <source>
        <dbReference type="ARBA" id="ARBA00004647"/>
    </source>
</evidence>
<dbReference type="InterPro" id="IPR011989">
    <property type="entry name" value="ARM-like"/>
</dbReference>
<dbReference type="Pfam" id="PF21041">
    <property type="entry name" value="XMAP215_CLASP_TOG"/>
    <property type="match status" value="4"/>
</dbReference>
<evidence type="ECO:0000256" key="4">
    <source>
        <dbReference type="ARBA" id="ARBA00022454"/>
    </source>
</evidence>
<evidence type="ECO:0000256" key="10">
    <source>
        <dbReference type="ARBA" id="ARBA00023212"/>
    </source>
</evidence>
<keyword evidence="4" id="KW-0158">Chromosome</keyword>
<feature type="domain" description="TOG" evidence="16">
    <location>
        <begin position="1"/>
        <end position="227"/>
    </location>
</feature>
<dbReference type="InterPro" id="IPR021133">
    <property type="entry name" value="HEAT_type_2"/>
</dbReference>
<evidence type="ECO:0000256" key="6">
    <source>
        <dbReference type="ARBA" id="ARBA00022618"/>
    </source>
</evidence>
<keyword evidence="6" id="KW-0132">Cell division</keyword>
<dbReference type="GO" id="GO:0005813">
    <property type="term" value="C:centrosome"/>
    <property type="evidence" value="ECO:0007669"/>
    <property type="project" value="UniProtKB-SubCell"/>
</dbReference>
<sequence>MGDDSEWMKLPIDQKCEHKVWKARLNGYEEALKLFQRIEDEKSPEWGKYLGLLKKFVTDSNAVAQLKGLEAALAYVENAHLAGKTSGEVVSGVVSKVFNQPKARAKELGSDICLMYIEIERAEVVQDELIKGLDNKNPKIVVTCIETLRKALSEFGSKIITLKPVVKVLPKQFESREKAVRDEAKLLSVEIYKWIRDALRPPLQGINSVQLKELEEEWVKLPTTAPKQSRFLRSQQALKAKFEQQQAAGGDEADGDDDDEPAPQVDPYELLEPVEILSKLPKDFYDKIEAKKWQERKEALEALETLAKNPKLENGDYGDLVRALKKVIGKDANVMLVTLAAKCLAGLAAGLRKKFGTYAGHVVPTILEKFKEKKPQVVQALQEAIDAVFLTTTLQNISEDVLGVMDNKNPSIKQQASLFLARSFRHCTQATLPKSMLKAFCPAFLKQVNDSAPEVRDAAYEALGTAMKVVGEKAVNPFLADLDKLKLDKIKESADKVELLGKKGGGGAEKKAPAAKVAPPAKIAPPAENPARSSGPPKKASAAKSGGPPKKGKSASAPSAKGKKVPETKEFIETELSIEVCEEKSAAVLPASCMQLLDSANWKERLASMEEFQKAVEQMDKNEMPCQALVRMLAKKPGWKETNFQVMQMKLHIVGLIAQKGSFSKTSAFVVLDGLVDKIGDVKCGGKAKEGLTATAEACSLPWTAEQVVSMVFAQKNPKNQAETLNWLSNAMKEFGFTGINVKGFINNVKTALGATNPAVRTAAITLLGVMYLYMGAPLRMFFEDEKPALLKQIDDEFEKMQGQSPPAAFRGTKKGGAEEDGEEADEQEEDGGGAPDIMDLLPRSDVSDKITQDMVDKMADKNWKIRKEGLDEVAAVISEAKFIQPSIGELPMALKGRLNDSNKILCQQTLTILQQIAVAMGPALKQHVKSLGMPIITVLGDSKTNVRAAAMTTLQAWVEQTGMKDWLEGEDLSEELKRENPFLRQEVLGWLAEKLPTMRTVPSDLMLCVPYLFICLEDRNGDVRKKAQDALPTFMMHLGYEKMLKATGKLKRKWSRNKIIRLYTRSTESICLFYLCIYISVERGRENFLTIVVFCAGPSKPKPVIDDYDDDDPEPETKSKKVVKPGAAKKGVLGKKAPVTKAKDEEDRSGVIFILVPNGKEQRIKEEKGLKAQVAMKDSHVLKWNFQTPRDEYVDQLKTQMSTCFARWLQDELFHASDFQRQVKAIGVMGERMEDELEGTVSCLDLILKWFTLRFFETNSTVLMKVLEYLKQLFPTLSRENYHLNEYEASSFIPYLILKVGESKDVVRKDVRAILTMLCKVYPASKVFPFLMDGTKSKNSKQRAECLEELGCLIENYGMNVCQPTPAKSLKEIAVHIGDRDNSVRNAALNTVVAVYNVCGDQVYKLIGNLSEKEMSMLEERVKRSAKKTPAAAPPPNRQAAERERLQREHPSNPNATFMRKPAQQPQEEVPNKLNQARAQNAEREHSHPSIPKEFQLDLDMIENDHTRVSELPDLVQHKLEELLEPIMMPEPKIRSVSPHFDDLHNSTASTINFVISQVASGDINTSIQALAQIDEVLRQEDKAEAMSGHIDQFLIATFMQLRLIYNTHMADDRLDKKDIFKLYSCIIGNMLSLFSMESLAREASMGVLKDLMHGLITLMLDARVEDIEDGQQLIRSVNLLVVRVLEKSDQTNILSALLVLLQDSLTTSSGSPMFAELVMKCLWRMIRFLPETINSINLDRILLDVHNFMKVFPKEKLKQLKSDVPHRTLKTLLHTLCKLTGAKILDHMSMIENRNESELEAHLRRVVKHSGNFSGMKSDRGTEKGQDDRMSKAKVSDILSEIFKKIGSKENTKEGLTELYEYKQKYSDADLEPFLRNTSQFFQSYVERGLRMIESEREGKGRIQPSSTVIPQHGLDSGSVPLNGEEMKPAVYYERLKILRQRQGLENNSRQAQLLQQVEGDSGPTRPIMSLLSKPSVASSTDMLQSKLSQLKESRESHFQQEQSHSHSPTRSSSPAANLDDLKKRLERIKSNRQ</sequence>
<dbReference type="GO" id="GO:0000776">
    <property type="term" value="C:kinetochore"/>
    <property type="evidence" value="ECO:0007669"/>
    <property type="project" value="UniProtKB-KW"/>
</dbReference>
<evidence type="ECO:0000256" key="11">
    <source>
        <dbReference type="ARBA" id="ARBA00023306"/>
    </source>
</evidence>
<gene>
    <name evidence="17" type="ORF">GSONMT00001714001</name>
</gene>
<dbReference type="SMART" id="SM01349">
    <property type="entry name" value="TOG"/>
    <property type="match status" value="5"/>
</dbReference>
<keyword evidence="5" id="KW-0963">Cytoplasm</keyword>
<evidence type="ECO:0000313" key="18">
    <source>
        <dbReference type="Proteomes" id="UP000193380"/>
    </source>
</evidence>
<dbReference type="STRING" id="8022.A0A060XV13"/>
<feature type="region of interest" description="Disordered" evidence="15">
    <location>
        <begin position="243"/>
        <end position="265"/>
    </location>
</feature>
<feature type="compositionally biased region" description="Basic and acidic residues" evidence="15">
    <location>
        <begin position="1819"/>
        <end position="1833"/>
    </location>
</feature>
<dbReference type="InterPro" id="IPR024395">
    <property type="entry name" value="CLASP_N_dom"/>
</dbReference>
<feature type="domain" description="TOG" evidence="16">
    <location>
        <begin position="575"/>
        <end position="807"/>
    </location>
</feature>
<feature type="compositionally biased region" description="Low complexity" evidence="15">
    <location>
        <begin position="514"/>
        <end position="560"/>
    </location>
</feature>
<feature type="domain" description="TOG" evidence="16">
    <location>
        <begin position="1193"/>
        <end position="1432"/>
    </location>
</feature>
<dbReference type="FunFam" id="1.25.10.10:FF:000068">
    <property type="entry name" value="cytoskeleton-associated protein 5 isoform X1"/>
    <property type="match status" value="1"/>
</dbReference>
<dbReference type="GO" id="GO:0051301">
    <property type="term" value="P:cell division"/>
    <property type="evidence" value="ECO:0007669"/>
    <property type="project" value="UniProtKB-KW"/>
</dbReference>
<feature type="region of interest" description="Disordered" evidence="15">
    <location>
        <begin position="1420"/>
        <end position="1493"/>
    </location>
</feature>
<dbReference type="Pfam" id="PF12348">
    <property type="entry name" value="CLASP_N"/>
    <property type="match status" value="1"/>
</dbReference>
<feature type="compositionally biased region" description="Polar residues" evidence="15">
    <location>
        <begin position="1978"/>
        <end position="1991"/>
    </location>
</feature>
<evidence type="ECO:0000256" key="13">
    <source>
        <dbReference type="ARBA" id="ARBA00025722"/>
    </source>
</evidence>
<feature type="compositionally biased region" description="Low complexity" evidence="15">
    <location>
        <begin position="2002"/>
        <end position="2017"/>
    </location>
</feature>
<dbReference type="SUPFAM" id="SSF48371">
    <property type="entry name" value="ARM repeat"/>
    <property type="match status" value="3"/>
</dbReference>
<dbReference type="FunFam" id="1.25.10.10:FF:000063">
    <property type="entry name" value="Putative cytoskeleton-associated protein 5"/>
    <property type="match status" value="1"/>
</dbReference>
<evidence type="ECO:0000256" key="14">
    <source>
        <dbReference type="PROSITE-ProRule" id="PRU00103"/>
    </source>
</evidence>
<feature type="domain" description="TOG" evidence="16">
    <location>
        <begin position="840"/>
        <end position="1073"/>
    </location>
</feature>
<feature type="region of interest" description="Disordered" evidence="15">
    <location>
        <begin position="1899"/>
        <end position="1924"/>
    </location>
</feature>
<dbReference type="Proteomes" id="UP000193380">
    <property type="component" value="Unassembled WGS sequence"/>
</dbReference>
<evidence type="ECO:0000259" key="16">
    <source>
        <dbReference type="SMART" id="SM01349"/>
    </source>
</evidence>
<protein>
    <recommendedName>
        <fullName evidence="16">TOG domain-containing protein</fullName>
    </recommendedName>
</protein>
<reference evidence="17" key="1">
    <citation type="journal article" date="2014" name="Nat. Commun.">
        <title>The rainbow trout genome provides novel insights into evolution after whole-genome duplication in vertebrates.</title>
        <authorList>
            <person name="Berthelot C."/>
            <person name="Brunet F."/>
            <person name="Chalopin D."/>
            <person name="Juanchich A."/>
            <person name="Bernard M."/>
            <person name="Noel B."/>
            <person name="Bento P."/>
            <person name="Da Silva C."/>
            <person name="Labadie K."/>
            <person name="Alberti A."/>
            <person name="Aury J.M."/>
            <person name="Louis A."/>
            <person name="Dehais P."/>
            <person name="Bardou P."/>
            <person name="Montfort J."/>
            <person name="Klopp C."/>
            <person name="Cabau C."/>
            <person name="Gaspin C."/>
            <person name="Thorgaard G.H."/>
            <person name="Boussaha M."/>
            <person name="Quillet E."/>
            <person name="Guyomard R."/>
            <person name="Galiana D."/>
            <person name="Bobe J."/>
            <person name="Volff J.N."/>
            <person name="Genet C."/>
            <person name="Wincker P."/>
            <person name="Jaillon O."/>
            <person name="Roest Crollius H."/>
            <person name="Guiguen Y."/>
        </authorList>
    </citation>
    <scope>NUCLEOTIDE SEQUENCE [LARGE SCALE GENOMIC DNA]</scope>
</reference>
<comment type="similarity">
    <text evidence="13">Belongs to the TOG/XMAP215 family.</text>
</comment>
<keyword evidence="8" id="KW-0498">Mitosis</keyword>
<evidence type="ECO:0000256" key="2">
    <source>
        <dbReference type="ARBA" id="ARBA00004629"/>
    </source>
</evidence>
<dbReference type="InterPro" id="IPR045110">
    <property type="entry name" value="XMAP215"/>
</dbReference>
<keyword evidence="9" id="KW-0995">Kinetochore</keyword>
<dbReference type="PaxDb" id="8022-A0A060XV13"/>
<evidence type="ECO:0000313" key="17">
    <source>
        <dbReference type="EMBL" id="CDQ80979.1"/>
    </source>
</evidence>
<keyword evidence="12" id="KW-0137">Centromere</keyword>
<dbReference type="GO" id="GO:0030951">
    <property type="term" value="P:establishment or maintenance of microtubule cytoskeleton polarity"/>
    <property type="evidence" value="ECO:0007669"/>
    <property type="project" value="InterPro"/>
</dbReference>
<dbReference type="InterPro" id="IPR048491">
    <property type="entry name" value="XMAP215_CLASP_TOG"/>
</dbReference>
<dbReference type="PANTHER" id="PTHR12609">
    <property type="entry name" value="MICROTUBULE ASSOCIATED PROTEIN XMAP215"/>
    <property type="match status" value="1"/>
</dbReference>
<feature type="region of interest" description="Disordered" evidence="15">
    <location>
        <begin position="500"/>
        <end position="566"/>
    </location>
</feature>
<comment type="subcellular location">
    <subcellularLocation>
        <location evidence="2">Chromosome</location>
        <location evidence="2">Centromere</location>
        <location evidence="2">Kinetochore</location>
    </subcellularLocation>
    <subcellularLocation>
        <location evidence="1">Cytoplasm</location>
        <location evidence="1">Cytoskeleton</location>
        <location evidence="1">Microtubule organizing center</location>
        <location evidence="1">Centrosome</location>
    </subcellularLocation>
    <subcellularLocation>
        <location evidence="3">Cytoplasm</location>
        <location evidence="3">Cytoskeleton</location>
        <location evidence="3">Spindle pole</location>
    </subcellularLocation>
</comment>
<keyword evidence="7" id="KW-0677">Repeat</keyword>
<feature type="compositionally biased region" description="Basic and acidic residues" evidence="15">
    <location>
        <begin position="1992"/>
        <end position="2001"/>
    </location>
</feature>
<feature type="region of interest" description="Disordered" evidence="15">
    <location>
        <begin position="1106"/>
        <end position="1126"/>
    </location>
</feature>
<dbReference type="Gene3D" id="1.25.10.10">
    <property type="entry name" value="Leucine-rich Repeat Variant"/>
    <property type="match status" value="5"/>
</dbReference>
<dbReference type="GO" id="GO:0007051">
    <property type="term" value="P:spindle organization"/>
    <property type="evidence" value="ECO:0007669"/>
    <property type="project" value="InterPro"/>
</dbReference>
<feature type="compositionally biased region" description="Acidic residues" evidence="15">
    <location>
        <begin position="819"/>
        <end position="832"/>
    </location>
</feature>